<dbReference type="Pfam" id="PF02254">
    <property type="entry name" value="TrkA_N"/>
    <property type="match status" value="1"/>
</dbReference>
<dbReference type="RefSeq" id="WP_204891594.1">
    <property type="nucleotide sequence ID" value="NZ_JBHUFW010000002.1"/>
</dbReference>
<dbReference type="SUPFAM" id="SSF51735">
    <property type="entry name" value="NAD(P)-binding Rossmann-fold domains"/>
    <property type="match status" value="1"/>
</dbReference>
<dbReference type="InterPro" id="IPR036291">
    <property type="entry name" value="NAD(P)-bd_dom_sf"/>
</dbReference>
<dbReference type="Proteomes" id="UP001597273">
    <property type="component" value="Unassembled WGS sequence"/>
</dbReference>
<dbReference type="InterPro" id="IPR050721">
    <property type="entry name" value="Trk_Ktr_HKT_K-transport"/>
</dbReference>
<gene>
    <name evidence="3" type="ORF">ACFSDB_00505</name>
</gene>
<evidence type="ECO:0000259" key="2">
    <source>
        <dbReference type="PROSITE" id="PS51202"/>
    </source>
</evidence>
<reference evidence="4" key="1">
    <citation type="journal article" date="2019" name="Int. J. Syst. Evol. Microbiol.">
        <title>The Global Catalogue of Microorganisms (GCM) 10K type strain sequencing project: providing services to taxonomists for standard genome sequencing and annotation.</title>
        <authorList>
            <consortium name="The Broad Institute Genomics Platform"/>
            <consortium name="The Broad Institute Genome Sequencing Center for Infectious Disease"/>
            <person name="Wu L."/>
            <person name="Ma J."/>
        </authorList>
    </citation>
    <scope>NUCLEOTIDE SEQUENCE [LARGE SCALE GENOMIC DNA]</scope>
    <source>
        <strain evidence="4">CGMCC 1.15475</strain>
    </source>
</reference>
<feature type="domain" description="RCK C-terminal" evidence="2">
    <location>
        <begin position="137"/>
        <end position="220"/>
    </location>
</feature>
<dbReference type="SUPFAM" id="SSF116726">
    <property type="entry name" value="TrkA C-terminal domain-like"/>
    <property type="match status" value="1"/>
</dbReference>
<dbReference type="EMBL" id="JBHUFW010000002">
    <property type="protein sequence ID" value="MFD1861380.1"/>
    <property type="molecule type" value="Genomic_DNA"/>
</dbReference>
<dbReference type="Gene3D" id="3.40.50.720">
    <property type="entry name" value="NAD(P)-binding Rossmann-like Domain"/>
    <property type="match status" value="1"/>
</dbReference>
<accession>A0ABW4QCR1</accession>
<feature type="domain" description="RCK N-terminal" evidence="1">
    <location>
        <begin position="4"/>
        <end position="120"/>
    </location>
</feature>
<keyword evidence="3" id="KW-0407">Ion channel</keyword>
<dbReference type="Pfam" id="PF02080">
    <property type="entry name" value="TrkA_C"/>
    <property type="match status" value="1"/>
</dbReference>
<dbReference type="PANTHER" id="PTHR43833:SF7">
    <property type="entry name" value="KTR SYSTEM POTASSIUM UPTAKE PROTEIN C"/>
    <property type="match status" value="1"/>
</dbReference>
<keyword evidence="3" id="KW-0406">Ion transport</keyword>
<dbReference type="InterPro" id="IPR006037">
    <property type="entry name" value="RCK_C"/>
</dbReference>
<comment type="caution">
    <text evidence="3">The sequence shown here is derived from an EMBL/GenBank/DDBJ whole genome shotgun (WGS) entry which is preliminary data.</text>
</comment>
<evidence type="ECO:0000313" key="3">
    <source>
        <dbReference type="EMBL" id="MFD1861380.1"/>
    </source>
</evidence>
<dbReference type="PANTHER" id="PTHR43833">
    <property type="entry name" value="POTASSIUM CHANNEL PROTEIN 2-RELATED-RELATED"/>
    <property type="match status" value="1"/>
</dbReference>
<organism evidence="3 4">
    <name type="scientific">Planococcus chinensis</name>
    <dbReference type="NCBI Taxonomy" id="272917"/>
    <lineage>
        <taxon>Bacteria</taxon>
        <taxon>Bacillati</taxon>
        <taxon>Bacillota</taxon>
        <taxon>Bacilli</taxon>
        <taxon>Bacillales</taxon>
        <taxon>Caryophanaceae</taxon>
        <taxon>Planococcus</taxon>
    </lineage>
</organism>
<protein>
    <submittedName>
        <fullName evidence="3">Potassium channel family protein</fullName>
    </submittedName>
</protein>
<keyword evidence="4" id="KW-1185">Reference proteome</keyword>
<dbReference type="InterPro" id="IPR003148">
    <property type="entry name" value="RCK_N"/>
</dbReference>
<dbReference type="GO" id="GO:0034220">
    <property type="term" value="P:monoatomic ion transmembrane transport"/>
    <property type="evidence" value="ECO:0007669"/>
    <property type="project" value="UniProtKB-KW"/>
</dbReference>
<keyword evidence="3" id="KW-0813">Transport</keyword>
<dbReference type="PROSITE" id="PS51202">
    <property type="entry name" value="RCK_C"/>
    <property type="match status" value="1"/>
</dbReference>
<dbReference type="PROSITE" id="PS51201">
    <property type="entry name" value="RCK_N"/>
    <property type="match status" value="1"/>
</dbReference>
<dbReference type="InterPro" id="IPR036721">
    <property type="entry name" value="RCK_C_sf"/>
</dbReference>
<evidence type="ECO:0000313" key="4">
    <source>
        <dbReference type="Proteomes" id="UP001597273"/>
    </source>
</evidence>
<sequence length="220" mass="24502">MHVKKQVVVIGLGRFGTSVVKELNRLGHEVLGIDSNMERVDAVRDFAAHAVVANATDESELKSLGVRNFEHAIVAIGDDLQASVLCTLMLKEIGVAKIWVKARDLQHQKILEKVGADRVIQPEFEMGVRVAQHVGSEKIVDYIDLSKDYSILEFAATSKIANKSLSELNIRDRYKCIVLAIKRGEEVNIAPVPSDPVRLNDVLIVMGHRDDLKRFEERGL</sequence>
<proteinExistence type="predicted"/>
<evidence type="ECO:0000259" key="1">
    <source>
        <dbReference type="PROSITE" id="PS51201"/>
    </source>
</evidence>
<dbReference type="Gene3D" id="3.30.70.1450">
    <property type="entry name" value="Regulator of K+ conductance, C-terminal domain"/>
    <property type="match status" value="1"/>
</dbReference>
<name>A0ABW4QCR1_9BACL</name>